<evidence type="ECO:0000313" key="5">
    <source>
        <dbReference type="Proteomes" id="UP000473278"/>
    </source>
</evidence>
<dbReference type="FunFam" id="3.40.50.2300:FF:000051">
    <property type="entry name" value="Two-component response regulator yehT"/>
    <property type="match status" value="1"/>
</dbReference>
<dbReference type="Gene3D" id="2.40.50.1020">
    <property type="entry name" value="LytTr DNA-binding domain"/>
    <property type="match status" value="1"/>
</dbReference>
<dbReference type="PANTHER" id="PTHR37299">
    <property type="entry name" value="TRANSCRIPTIONAL REGULATOR-RELATED"/>
    <property type="match status" value="1"/>
</dbReference>
<evidence type="ECO:0000259" key="2">
    <source>
        <dbReference type="PROSITE" id="PS50110"/>
    </source>
</evidence>
<dbReference type="SMART" id="SM00850">
    <property type="entry name" value="LytTR"/>
    <property type="match status" value="1"/>
</dbReference>
<dbReference type="InterPro" id="IPR007492">
    <property type="entry name" value="LytTR_DNA-bd_dom"/>
</dbReference>
<protein>
    <submittedName>
        <fullName evidence="4">Response regulator transcription factor</fullName>
    </submittedName>
</protein>
<feature type="modified residue" description="4-aspartylphosphate" evidence="1">
    <location>
        <position position="57"/>
    </location>
</feature>
<dbReference type="PANTHER" id="PTHR37299:SF1">
    <property type="entry name" value="STAGE 0 SPORULATION PROTEIN A HOMOLOG"/>
    <property type="match status" value="1"/>
</dbReference>
<dbReference type="RefSeq" id="WP_165142034.1">
    <property type="nucleotide sequence ID" value="NZ_JAALLT010000003.1"/>
</dbReference>
<dbReference type="SUPFAM" id="SSF52172">
    <property type="entry name" value="CheY-like"/>
    <property type="match status" value="1"/>
</dbReference>
<organism evidence="4 5">
    <name type="scientific">Halalkalibaculum roseum</name>
    <dbReference type="NCBI Taxonomy" id="2709311"/>
    <lineage>
        <taxon>Bacteria</taxon>
        <taxon>Pseudomonadati</taxon>
        <taxon>Balneolota</taxon>
        <taxon>Balneolia</taxon>
        <taxon>Balneolales</taxon>
        <taxon>Balneolaceae</taxon>
        <taxon>Halalkalibaculum</taxon>
    </lineage>
</organism>
<gene>
    <name evidence="4" type="ORF">G3570_10415</name>
</gene>
<dbReference type="InterPro" id="IPR001789">
    <property type="entry name" value="Sig_transdc_resp-reg_receiver"/>
</dbReference>
<dbReference type="EMBL" id="JAALLT010000003">
    <property type="protein sequence ID" value="NGP77047.1"/>
    <property type="molecule type" value="Genomic_DNA"/>
</dbReference>
<proteinExistence type="predicted"/>
<dbReference type="AlphaFoldDB" id="A0A6M1T2Q0"/>
<dbReference type="Gene3D" id="3.40.50.2300">
    <property type="match status" value="1"/>
</dbReference>
<keyword evidence="1" id="KW-0597">Phosphoprotein</keyword>
<reference evidence="4 5" key="1">
    <citation type="submission" date="2020-02" db="EMBL/GenBank/DDBJ databases">
        <title>Balneolaceae bacterium YR4-1, complete genome.</title>
        <authorList>
            <person name="Li Y."/>
            <person name="Wu S."/>
        </authorList>
    </citation>
    <scope>NUCLEOTIDE SEQUENCE [LARGE SCALE GENOMIC DNA]</scope>
    <source>
        <strain evidence="4 5">YR4-1</strain>
    </source>
</reference>
<name>A0A6M1T2Q0_9BACT</name>
<dbReference type="Proteomes" id="UP000473278">
    <property type="component" value="Unassembled WGS sequence"/>
</dbReference>
<dbReference type="Pfam" id="PF00072">
    <property type="entry name" value="Response_reg"/>
    <property type="match status" value="1"/>
</dbReference>
<evidence type="ECO:0000313" key="4">
    <source>
        <dbReference type="EMBL" id="NGP77047.1"/>
    </source>
</evidence>
<dbReference type="InterPro" id="IPR011006">
    <property type="entry name" value="CheY-like_superfamily"/>
</dbReference>
<dbReference type="PROSITE" id="PS50110">
    <property type="entry name" value="RESPONSE_REGULATORY"/>
    <property type="match status" value="1"/>
</dbReference>
<dbReference type="PROSITE" id="PS50930">
    <property type="entry name" value="HTH_LYTTR"/>
    <property type="match status" value="1"/>
</dbReference>
<sequence length="253" mass="29766">MDRKIRTVIVDDEPLARKRLESLLKEDKEIELLESCANGQEAIETIEKERPDLVFLDIQMPEINGFEVLQGIDQDKVPLVVFVTAYDEYAIKAFDVHALDYIMKPFKRERFYESLDRAKKALKQDDKAKMSGKIEDLLEYLDESGGPQSRILVKSSGRYFFLKATDIDWIESSGNYVRIHSGGKNYLIRETMKNMEKKLDSDTFFRIHRSTIINVEKVKELEQWFHGDYQVIMYNDHKLTMSRNYKEILEKFS</sequence>
<feature type="domain" description="HTH LytTR-type" evidence="3">
    <location>
        <begin position="151"/>
        <end position="253"/>
    </location>
</feature>
<dbReference type="GO" id="GO:0000156">
    <property type="term" value="F:phosphorelay response regulator activity"/>
    <property type="evidence" value="ECO:0007669"/>
    <property type="project" value="InterPro"/>
</dbReference>
<dbReference type="Pfam" id="PF04397">
    <property type="entry name" value="LytTR"/>
    <property type="match status" value="1"/>
</dbReference>
<dbReference type="CDD" id="cd17532">
    <property type="entry name" value="REC_LytTR_AlgR-like"/>
    <property type="match status" value="1"/>
</dbReference>
<accession>A0A6M1T2Q0</accession>
<keyword evidence="5" id="KW-1185">Reference proteome</keyword>
<dbReference type="InterPro" id="IPR046947">
    <property type="entry name" value="LytR-like"/>
</dbReference>
<dbReference type="SMART" id="SM00448">
    <property type="entry name" value="REC"/>
    <property type="match status" value="1"/>
</dbReference>
<feature type="domain" description="Response regulatory" evidence="2">
    <location>
        <begin position="6"/>
        <end position="119"/>
    </location>
</feature>
<evidence type="ECO:0000256" key="1">
    <source>
        <dbReference type="PROSITE-ProRule" id="PRU00169"/>
    </source>
</evidence>
<dbReference type="GO" id="GO:0003677">
    <property type="term" value="F:DNA binding"/>
    <property type="evidence" value="ECO:0007669"/>
    <property type="project" value="InterPro"/>
</dbReference>
<evidence type="ECO:0000259" key="3">
    <source>
        <dbReference type="PROSITE" id="PS50930"/>
    </source>
</evidence>
<comment type="caution">
    <text evidence="4">The sequence shown here is derived from an EMBL/GenBank/DDBJ whole genome shotgun (WGS) entry which is preliminary data.</text>
</comment>